<evidence type="ECO:0000313" key="1">
    <source>
        <dbReference type="EMBL" id="KGO90509.1"/>
    </source>
</evidence>
<gene>
    <name evidence="1" type="ORF">Q764_02880</name>
</gene>
<comment type="caution">
    <text evidence="1">The sequence shown here is derived from an EMBL/GenBank/DDBJ whole genome shotgun (WGS) entry which is preliminary data.</text>
</comment>
<dbReference type="EMBL" id="JRLW01000002">
    <property type="protein sequence ID" value="KGO90509.1"/>
    <property type="molecule type" value="Genomic_DNA"/>
</dbReference>
<keyword evidence="2" id="KW-1185">Reference proteome</keyword>
<reference evidence="1 2" key="1">
    <citation type="submission" date="2013-09" db="EMBL/GenBank/DDBJ databases">
        <authorList>
            <person name="Zeng Z."/>
            <person name="Chen C."/>
        </authorList>
    </citation>
    <scope>NUCLEOTIDE SEQUENCE [LARGE SCALE GENOMIC DNA]</scope>
    <source>
        <strain evidence="1 2">GH29-5</strain>
    </source>
</reference>
<sequence length="90" mass="10050">MDEGVIVNCKDKTINYNSGKIVLDTDTKQGFLFIELNANDSIQNQAILNKETLYIDNDLTSTRTVLYKGEYAFDPSIGKHGGYKINASEL</sequence>
<accession>A0A0A2ME03</accession>
<evidence type="ECO:0000313" key="2">
    <source>
        <dbReference type="Proteomes" id="UP000030121"/>
    </source>
</evidence>
<protein>
    <submittedName>
        <fullName evidence="1">Uncharacterized protein</fullName>
    </submittedName>
</protein>
<name>A0A0A2ME03_9FLAO</name>
<proteinExistence type="predicted"/>
<dbReference type="Proteomes" id="UP000030121">
    <property type="component" value="Unassembled WGS sequence"/>
</dbReference>
<organism evidence="1 2">
    <name type="scientific">Flavobacterium suncheonense GH29-5 = DSM 17707</name>
    <dbReference type="NCBI Taxonomy" id="1121899"/>
    <lineage>
        <taxon>Bacteria</taxon>
        <taxon>Pseudomonadati</taxon>
        <taxon>Bacteroidota</taxon>
        <taxon>Flavobacteriia</taxon>
        <taxon>Flavobacteriales</taxon>
        <taxon>Flavobacteriaceae</taxon>
        <taxon>Flavobacterium</taxon>
    </lineage>
</organism>
<dbReference type="AlphaFoldDB" id="A0A0A2ME03"/>